<dbReference type="HOGENOM" id="CLU_081811_2_0_6"/>
<dbReference type="Pfam" id="PF17836">
    <property type="entry name" value="PglD_N"/>
    <property type="match status" value="1"/>
</dbReference>
<organism evidence="4 5">
    <name type="scientific">Edwardsiella ictaluri (strain 93-146)</name>
    <dbReference type="NCBI Taxonomy" id="634503"/>
    <lineage>
        <taxon>Bacteria</taxon>
        <taxon>Pseudomonadati</taxon>
        <taxon>Pseudomonadota</taxon>
        <taxon>Gammaproteobacteria</taxon>
        <taxon>Enterobacterales</taxon>
        <taxon>Hafniaceae</taxon>
        <taxon>Edwardsiella</taxon>
    </lineage>
</organism>
<evidence type="ECO:0000259" key="3">
    <source>
        <dbReference type="Pfam" id="PF17836"/>
    </source>
</evidence>
<dbReference type="OrthoDB" id="9794407at2"/>
<dbReference type="InterPro" id="IPR020019">
    <property type="entry name" value="AcTrfase_PglD-like"/>
</dbReference>
<dbReference type="Gene3D" id="2.160.10.10">
    <property type="entry name" value="Hexapeptide repeat proteins"/>
    <property type="match status" value="1"/>
</dbReference>
<comment type="similarity">
    <text evidence="1">Belongs to the transferase hexapeptide repeat family.</text>
</comment>
<proteinExistence type="inferred from homology"/>
<dbReference type="CDD" id="cd03360">
    <property type="entry name" value="LbH_AT_putative"/>
    <property type="match status" value="1"/>
</dbReference>
<dbReference type="RefSeq" id="WP_015870678.1">
    <property type="nucleotide sequence ID" value="NC_012779.2"/>
</dbReference>
<feature type="binding site" evidence="2">
    <location>
        <position position="68"/>
    </location>
    <ligand>
        <name>substrate</name>
    </ligand>
</feature>
<evidence type="ECO:0000313" key="5">
    <source>
        <dbReference type="Proteomes" id="UP000001485"/>
    </source>
</evidence>
<dbReference type="GeneID" id="69538329"/>
<dbReference type="SUPFAM" id="SSF51161">
    <property type="entry name" value="Trimeric LpxA-like enzymes"/>
    <property type="match status" value="1"/>
</dbReference>
<dbReference type="EMBL" id="CP001600">
    <property type="protein sequence ID" value="ACR68512.1"/>
    <property type="molecule type" value="Genomic_DNA"/>
</dbReference>
<dbReference type="InterPro" id="IPR041561">
    <property type="entry name" value="PglD_N"/>
</dbReference>
<evidence type="ECO:0000313" key="4">
    <source>
        <dbReference type="EMBL" id="ACR68512.1"/>
    </source>
</evidence>
<dbReference type="InterPro" id="IPR011004">
    <property type="entry name" value="Trimer_LpxA-like_sf"/>
</dbReference>
<sequence>MRKKNKIVVIGAGGFSKAILDSIDYTMYDLIGFLDTYKKGIHQGYPILFNTFDEIKKPNEYVYFIGVGEPKIRWWFYNELKRRGLELINVIDKTAIVSSHNVILGQGVYIGKMCIVNSDTKIHDAVVINTRALIEHGNIIGCCSNISTNAVLNGDVQVGVRTFAGSCSVINGQLTIGNDSVIGSGSVVIRDIPDNVVVAGSPTRLIRENHDE</sequence>
<gene>
    <name evidence="4" type="ordered locus">NT01EI_1315</name>
</gene>
<reference evidence="4 5" key="2">
    <citation type="journal article" date="2012" name="J. Bacteriol.">
        <title>Genome Sequence of Edwardsiella ictaluri 93-146, a Strain Associated with a Natural Channel Catfish Outbreak of Enteric Septicemia of Catfish.</title>
        <authorList>
            <person name="Williams M.L."/>
            <person name="Gillaspy A.F."/>
            <person name="Dyer D.W."/>
            <person name="Thune R.L."/>
            <person name="Waldbieser G.C."/>
            <person name="Schuster S.C."/>
            <person name="Gipson J."/>
            <person name="Zaitshik J."/>
            <person name="Landry C."/>
            <person name="Banes M.M."/>
            <person name="Lawrence M.L."/>
        </authorList>
    </citation>
    <scope>NUCLEOTIDE SEQUENCE [LARGE SCALE GENOMIC DNA]</scope>
    <source>
        <strain evidence="4 5">93-146</strain>
    </source>
</reference>
<evidence type="ECO:0000256" key="2">
    <source>
        <dbReference type="PIRSR" id="PIRSR620019-2"/>
    </source>
</evidence>
<dbReference type="PANTHER" id="PTHR43300:SF7">
    <property type="entry name" value="UDP-N-ACETYLBACILLOSAMINE N-ACETYLTRANSFERASE"/>
    <property type="match status" value="1"/>
</dbReference>
<name>C5BCQ7_EDWI9</name>
<dbReference type="InterPro" id="IPR050179">
    <property type="entry name" value="Trans_hexapeptide_repeat"/>
</dbReference>
<dbReference type="PANTHER" id="PTHR43300">
    <property type="entry name" value="ACETYLTRANSFERASE"/>
    <property type="match status" value="1"/>
</dbReference>
<accession>C5BCQ7</accession>
<dbReference type="KEGG" id="eic:NT01EI_1315"/>
<dbReference type="Proteomes" id="UP000001485">
    <property type="component" value="Chromosome"/>
</dbReference>
<feature type="domain" description="PglD N-terminal" evidence="3">
    <location>
        <begin position="6"/>
        <end position="80"/>
    </location>
</feature>
<dbReference type="AlphaFoldDB" id="C5BCQ7"/>
<evidence type="ECO:0000256" key="1">
    <source>
        <dbReference type="ARBA" id="ARBA00007274"/>
    </source>
</evidence>
<reference evidence="5" key="1">
    <citation type="submission" date="2009-03" db="EMBL/GenBank/DDBJ databases">
        <title>Complete genome sequence of Edwardsiella ictaluri 93-146.</title>
        <authorList>
            <person name="Williams M.L."/>
            <person name="Gillaspy A.F."/>
            <person name="Dyer D.W."/>
            <person name="Thune R.L."/>
            <person name="Waldbieser G.C."/>
            <person name="Schuster S.C."/>
            <person name="Gipson J."/>
            <person name="Zaitshik J."/>
            <person name="Landry C."/>
            <person name="Lawrence M.L."/>
        </authorList>
    </citation>
    <scope>NUCLEOTIDE SEQUENCE [LARGE SCALE GENOMIC DNA]</scope>
    <source>
        <strain evidence="5">93-146</strain>
    </source>
</reference>
<protein>
    <recommendedName>
        <fullName evidence="3">PglD N-terminal domain-containing protein</fullName>
    </recommendedName>
</protein>
<dbReference type="Gene3D" id="3.40.50.20">
    <property type="match status" value="1"/>
</dbReference>
<dbReference type="NCBIfam" id="TIGR03570">
    <property type="entry name" value="NeuD_NnaD"/>
    <property type="match status" value="1"/>
</dbReference>